<dbReference type="InterPro" id="IPR016181">
    <property type="entry name" value="Acyl_CoA_acyltransferase"/>
</dbReference>
<dbReference type="EC" id="2.-.-.-" evidence="4"/>
<dbReference type="AlphaFoldDB" id="A0AA96I686"/>
<dbReference type="GO" id="GO:0016747">
    <property type="term" value="F:acyltransferase activity, transferring groups other than amino-acyl groups"/>
    <property type="evidence" value="ECO:0007669"/>
    <property type="project" value="InterPro"/>
</dbReference>
<gene>
    <name evidence="3" type="ORF">RJG51_07850</name>
    <name evidence="2" type="ORF">RJG52_00825</name>
    <name evidence="4" type="ORF">RJG53_05430</name>
    <name evidence="6" type="ORF">RJG55_00830</name>
    <name evidence="5" type="ORF">RJG56_05280</name>
    <name evidence="7" type="ORF">RJG57_10490</name>
</gene>
<evidence type="ECO:0000313" key="3">
    <source>
        <dbReference type="EMBL" id="WNL13944.1"/>
    </source>
</evidence>
<evidence type="ECO:0000313" key="6">
    <source>
        <dbReference type="EMBL" id="WNL23646.1"/>
    </source>
</evidence>
<dbReference type="PROSITE" id="PS51186">
    <property type="entry name" value="GNAT"/>
    <property type="match status" value="1"/>
</dbReference>
<accession>A0AA96I686</accession>
<evidence type="ECO:0000313" key="2">
    <source>
        <dbReference type="EMBL" id="WNL12627.1"/>
    </source>
</evidence>
<dbReference type="EMBL" id="CP134844">
    <property type="protein sequence ID" value="WNL12627.1"/>
    <property type="molecule type" value="Genomic_DNA"/>
</dbReference>
<dbReference type="EMBL" id="CP134849">
    <property type="protein sequence ID" value="WNL20175.1"/>
    <property type="molecule type" value="Genomic_DNA"/>
</dbReference>
<dbReference type="InterPro" id="IPR000182">
    <property type="entry name" value="GNAT_dom"/>
</dbReference>
<reference evidence="4" key="1">
    <citation type="submission" date="2023-09" db="EMBL/GenBank/DDBJ databases">
        <title>Arcobacter tbilisiensis sp. nov. isolated from chicken meat in Tbilisi, Georgia.</title>
        <authorList>
            <person name="Matthias R."/>
            <person name="Zautner A.E."/>
        </authorList>
    </citation>
    <scope>NUCLEOTIDE SEQUENCE</scope>
    <source>
        <strain evidence="7">LEO 70</strain>
        <strain evidence="6">LEO 74</strain>
        <strain evidence="5">LEO 79</strain>
        <strain evidence="4">LEO 99</strain>
    </source>
</reference>
<evidence type="ECO:0000313" key="4">
    <source>
        <dbReference type="EMBL" id="WNL20175.1"/>
    </source>
</evidence>
<evidence type="ECO:0000259" key="1">
    <source>
        <dbReference type="PROSITE" id="PS51186"/>
    </source>
</evidence>
<dbReference type="SUPFAM" id="SSF55729">
    <property type="entry name" value="Acyl-CoA N-acyltransferases (Nat)"/>
    <property type="match status" value="1"/>
</dbReference>
<reference evidence="2" key="2">
    <citation type="submission" date="2023-09" db="EMBL/GenBank/DDBJ databases">
        <title>Characterization of Arcobacter Isolates from Retail Chicken Sold in Supermarkets in Tbilisi, Georgia.</title>
        <authorList>
            <person name="Matthias R."/>
            <person name="Zautner A.E."/>
        </authorList>
    </citation>
    <scope>NUCLEOTIDE SEQUENCE</scope>
    <source>
        <strain evidence="3">LEO 108</strain>
        <strain evidence="2">LEO 109</strain>
    </source>
</reference>
<evidence type="ECO:0000313" key="7">
    <source>
        <dbReference type="EMBL" id="WNL25462.1"/>
    </source>
</evidence>
<dbReference type="PANTHER" id="PTHR43415:SF3">
    <property type="entry name" value="GNAT-FAMILY ACETYLTRANSFERASE"/>
    <property type="match status" value="1"/>
</dbReference>
<dbReference type="EMBL" id="CP134852">
    <property type="protein sequence ID" value="WNL25462.1"/>
    <property type="molecule type" value="Genomic_DNA"/>
</dbReference>
<dbReference type="EMBL" id="CP134851">
    <property type="protein sequence ID" value="WNL23646.1"/>
    <property type="molecule type" value="Genomic_DNA"/>
</dbReference>
<organism evidence="4">
    <name type="scientific">Arcobacter sp. AZ-2023</name>
    <dbReference type="NCBI Taxonomy" id="3074453"/>
    <lineage>
        <taxon>Bacteria</taxon>
        <taxon>Pseudomonadati</taxon>
        <taxon>Campylobacterota</taxon>
        <taxon>Epsilonproteobacteria</taxon>
        <taxon>Campylobacterales</taxon>
        <taxon>Arcobacteraceae</taxon>
        <taxon>Arcobacter</taxon>
    </lineage>
</organism>
<sequence length="183" mass="21819">MILENEIIQLRPYILEKDNLILKKQYLDWIQYYENIEYINSVSLLINDDVNFIENSFNRFTAKNSQGFFIYHKDSKKFVGTVKLDKIDFFRKQGEFGIMIAEKDFKNKNIGTFSMELILNYTFKILGLHRIWGGTAQNNIGMQKLFKKFGFKEEGRQRESIYVNGVYQDGFLYGLLKKEWEKN</sequence>
<dbReference type="Gene3D" id="3.40.630.30">
    <property type="match status" value="1"/>
</dbReference>
<evidence type="ECO:0000313" key="5">
    <source>
        <dbReference type="EMBL" id="WNL22317.1"/>
    </source>
</evidence>
<dbReference type="Pfam" id="PF13302">
    <property type="entry name" value="Acetyltransf_3"/>
    <property type="match status" value="1"/>
</dbReference>
<feature type="domain" description="N-acetyltransferase" evidence="1">
    <location>
        <begin position="30"/>
        <end position="178"/>
    </location>
</feature>
<protein>
    <submittedName>
        <fullName evidence="4">GNAT family protein</fullName>
        <ecNumber evidence="4">2.-.-.-</ecNumber>
    </submittedName>
</protein>
<dbReference type="EMBL" id="CP134850">
    <property type="protein sequence ID" value="WNL22317.1"/>
    <property type="molecule type" value="Genomic_DNA"/>
</dbReference>
<dbReference type="PANTHER" id="PTHR43415">
    <property type="entry name" value="SPERMIDINE N(1)-ACETYLTRANSFERASE"/>
    <property type="match status" value="1"/>
</dbReference>
<proteinExistence type="predicted"/>
<name>A0AA96I686_9BACT</name>
<keyword evidence="4" id="KW-0808">Transferase</keyword>
<dbReference type="EMBL" id="CP134845">
    <property type="protein sequence ID" value="WNL13944.1"/>
    <property type="molecule type" value="Genomic_DNA"/>
</dbReference>